<name>A0A8D8YP99_9HEMI</name>
<evidence type="ECO:0000313" key="2">
    <source>
        <dbReference type="EMBL" id="CAG6732529.1"/>
    </source>
</evidence>
<proteinExistence type="predicted"/>
<dbReference type="EMBL" id="HBUF01387131">
    <property type="protein sequence ID" value="CAG6732533.1"/>
    <property type="molecule type" value="Transcribed_RNA"/>
</dbReference>
<reference evidence="2" key="1">
    <citation type="submission" date="2021-05" db="EMBL/GenBank/DDBJ databases">
        <authorList>
            <person name="Alioto T."/>
            <person name="Alioto T."/>
            <person name="Gomez Garrido J."/>
        </authorList>
    </citation>
    <scope>NUCLEOTIDE SEQUENCE</scope>
</reference>
<dbReference type="EMBL" id="HBUF01387129">
    <property type="protein sequence ID" value="CAG6732529.1"/>
    <property type="molecule type" value="Transcribed_RNA"/>
</dbReference>
<feature type="compositionally biased region" description="Basic residues" evidence="1">
    <location>
        <begin position="11"/>
        <end position="35"/>
    </location>
</feature>
<organism evidence="2">
    <name type="scientific">Cacopsylla melanoneura</name>
    <dbReference type="NCBI Taxonomy" id="428564"/>
    <lineage>
        <taxon>Eukaryota</taxon>
        <taxon>Metazoa</taxon>
        <taxon>Ecdysozoa</taxon>
        <taxon>Arthropoda</taxon>
        <taxon>Hexapoda</taxon>
        <taxon>Insecta</taxon>
        <taxon>Pterygota</taxon>
        <taxon>Neoptera</taxon>
        <taxon>Paraneoptera</taxon>
        <taxon>Hemiptera</taxon>
        <taxon>Sternorrhyncha</taxon>
        <taxon>Psylloidea</taxon>
        <taxon>Psyllidae</taxon>
        <taxon>Psyllinae</taxon>
        <taxon>Cacopsylla</taxon>
    </lineage>
</organism>
<dbReference type="AlphaFoldDB" id="A0A8D8YP99"/>
<dbReference type="EMBL" id="HBUF01226683">
    <property type="protein sequence ID" value="CAG6671704.1"/>
    <property type="molecule type" value="Transcribed_RNA"/>
</dbReference>
<dbReference type="EMBL" id="HBUF01226682">
    <property type="protein sequence ID" value="CAG6671702.1"/>
    <property type="molecule type" value="Transcribed_RNA"/>
</dbReference>
<dbReference type="EMBL" id="HBUF01566989">
    <property type="protein sequence ID" value="CAG6764929.1"/>
    <property type="molecule type" value="Transcribed_RNA"/>
</dbReference>
<feature type="region of interest" description="Disordered" evidence="1">
    <location>
        <begin position="1"/>
        <end position="35"/>
    </location>
</feature>
<dbReference type="EMBL" id="HBUF01566987">
    <property type="protein sequence ID" value="CAG6764921.1"/>
    <property type="molecule type" value="Transcribed_RNA"/>
</dbReference>
<sequence>MPPQRLDHGRRLPRSRVRGQHHIRHGGRHNHSQRAHHCHYYQHERSWGDDQLLHPLPRHCGSPVWTSSSPSQRLSCLSSGLGVWLCHLSRCRLHRGHTVGHL</sequence>
<protein>
    <submittedName>
        <fullName evidence="2">Uncharacterized protein</fullName>
    </submittedName>
</protein>
<dbReference type="EMBL" id="HBUF01566988">
    <property type="protein sequence ID" value="CAG6764925.1"/>
    <property type="molecule type" value="Transcribed_RNA"/>
</dbReference>
<dbReference type="EMBL" id="HBUF01226684">
    <property type="protein sequence ID" value="CAG6671706.1"/>
    <property type="molecule type" value="Transcribed_RNA"/>
</dbReference>
<evidence type="ECO:0000256" key="1">
    <source>
        <dbReference type="SAM" id="MobiDB-lite"/>
    </source>
</evidence>
<dbReference type="EMBL" id="HBUF01387130">
    <property type="protein sequence ID" value="CAG6732531.1"/>
    <property type="molecule type" value="Transcribed_RNA"/>
</dbReference>
<feature type="compositionally biased region" description="Basic and acidic residues" evidence="1">
    <location>
        <begin position="1"/>
        <end position="10"/>
    </location>
</feature>
<accession>A0A8D8YP99</accession>